<organism evidence="3 4">
    <name type="scientific">Striga asiatica</name>
    <name type="common">Asiatic witchweed</name>
    <name type="synonym">Buchnera asiatica</name>
    <dbReference type="NCBI Taxonomy" id="4170"/>
    <lineage>
        <taxon>Eukaryota</taxon>
        <taxon>Viridiplantae</taxon>
        <taxon>Streptophyta</taxon>
        <taxon>Embryophyta</taxon>
        <taxon>Tracheophyta</taxon>
        <taxon>Spermatophyta</taxon>
        <taxon>Magnoliopsida</taxon>
        <taxon>eudicotyledons</taxon>
        <taxon>Gunneridae</taxon>
        <taxon>Pentapetalae</taxon>
        <taxon>asterids</taxon>
        <taxon>lamiids</taxon>
        <taxon>Lamiales</taxon>
        <taxon>Orobanchaceae</taxon>
        <taxon>Buchnereae</taxon>
        <taxon>Striga</taxon>
    </lineage>
</organism>
<name>A0A5A7QYP5_STRAF</name>
<gene>
    <name evidence="3" type="ORF">STAS_26766</name>
</gene>
<evidence type="ECO:0000313" key="4">
    <source>
        <dbReference type="Proteomes" id="UP000325081"/>
    </source>
</evidence>
<reference evidence="4" key="1">
    <citation type="journal article" date="2019" name="Curr. Biol.">
        <title>Genome Sequence of Striga asiatica Provides Insight into the Evolution of Plant Parasitism.</title>
        <authorList>
            <person name="Yoshida S."/>
            <person name="Kim S."/>
            <person name="Wafula E.K."/>
            <person name="Tanskanen J."/>
            <person name="Kim Y.M."/>
            <person name="Honaas L."/>
            <person name="Yang Z."/>
            <person name="Spallek T."/>
            <person name="Conn C.E."/>
            <person name="Ichihashi Y."/>
            <person name="Cheong K."/>
            <person name="Cui S."/>
            <person name="Der J.P."/>
            <person name="Gundlach H."/>
            <person name="Jiao Y."/>
            <person name="Hori C."/>
            <person name="Ishida J.K."/>
            <person name="Kasahara H."/>
            <person name="Kiba T."/>
            <person name="Kim M.S."/>
            <person name="Koo N."/>
            <person name="Laohavisit A."/>
            <person name="Lee Y.H."/>
            <person name="Lumba S."/>
            <person name="McCourt P."/>
            <person name="Mortimer J.C."/>
            <person name="Mutuku J.M."/>
            <person name="Nomura T."/>
            <person name="Sasaki-Sekimoto Y."/>
            <person name="Seto Y."/>
            <person name="Wang Y."/>
            <person name="Wakatake T."/>
            <person name="Sakakibara H."/>
            <person name="Demura T."/>
            <person name="Yamaguchi S."/>
            <person name="Yoneyama K."/>
            <person name="Manabe R.I."/>
            <person name="Nelson D.C."/>
            <person name="Schulman A.H."/>
            <person name="Timko M.P."/>
            <person name="dePamphilis C.W."/>
            <person name="Choi D."/>
            <person name="Shirasu K."/>
        </authorList>
    </citation>
    <scope>NUCLEOTIDE SEQUENCE [LARGE SCALE GENOMIC DNA]</scope>
    <source>
        <strain evidence="4">cv. UVA1</strain>
    </source>
</reference>
<evidence type="ECO:0000259" key="2">
    <source>
        <dbReference type="Pfam" id="PF14111"/>
    </source>
</evidence>
<evidence type="ECO:0000256" key="1">
    <source>
        <dbReference type="SAM" id="MobiDB-lite"/>
    </source>
</evidence>
<feature type="compositionally biased region" description="Polar residues" evidence="1">
    <location>
        <begin position="468"/>
        <end position="493"/>
    </location>
</feature>
<protein>
    <submittedName>
        <fullName evidence="3">Zinc ion binding</fullName>
    </submittedName>
</protein>
<dbReference type="InterPro" id="IPR025558">
    <property type="entry name" value="DUF4283"/>
</dbReference>
<dbReference type="AlphaFoldDB" id="A0A5A7QYP5"/>
<comment type="caution">
    <text evidence="3">The sequence shown here is derived from an EMBL/GenBank/DDBJ whole genome shotgun (WGS) entry which is preliminary data.</text>
</comment>
<dbReference type="EMBL" id="BKCP01008626">
    <property type="protein sequence ID" value="GER49517.1"/>
    <property type="molecule type" value="Genomic_DNA"/>
</dbReference>
<proteinExistence type="predicted"/>
<keyword evidence="4" id="KW-1185">Reference proteome</keyword>
<feature type="region of interest" description="Disordered" evidence="1">
    <location>
        <begin position="450"/>
        <end position="550"/>
    </location>
</feature>
<accession>A0A5A7QYP5</accession>
<evidence type="ECO:0000313" key="3">
    <source>
        <dbReference type="EMBL" id="GER49517.1"/>
    </source>
</evidence>
<dbReference type="InterPro" id="IPR040256">
    <property type="entry name" value="At4g02000-like"/>
</dbReference>
<feature type="domain" description="DUF4283" evidence="2">
    <location>
        <begin position="240"/>
        <end position="319"/>
    </location>
</feature>
<dbReference type="Pfam" id="PF14111">
    <property type="entry name" value="DUF4283"/>
    <property type="match status" value="1"/>
</dbReference>
<dbReference type="Proteomes" id="UP000325081">
    <property type="component" value="Unassembled WGS sequence"/>
</dbReference>
<dbReference type="PANTHER" id="PTHR31286:SF180">
    <property type="entry name" value="OS10G0362600 PROTEIN"/>
    <property type="match status" value="1"/>
</dbReference>
<sequence>MTSTTGSRILQNGSKLAEGVSTPTDCLAEIALTTDLAVTARNSDLAVYWSLKKWRYFSPQNIALSFFTVTAESSRSAIDGVSKASEPVNKGMSQSILGPGPAGKKFSSFNVGLNSNLAYLGRTNQSAQHIKTDQPVHLSIPTQPNITPSPIKLGRSISLPSKINRISIQPPLFPKPVHQSKPPGPSITPLGEIPARPNSYREAIAGGPKSSSNAPKFGKIESGEDIPTAVFSLPESNTLADELRFSLVGKFSFGRPTNAIIRSYLANIGLPCQVVYLNARHVLLCFDNAKMFSKLWIKREITIQACPMRLFKWSPNFDFKIEPTIVPIWLKISTLPIHLFDIRSLQTIGALFGEFLKADDATLSKSRLNFARICVGINLESPPPPKIRVKIGETQVVLQVEYEKMPKYCHHCYHIGHDEAVCYIKDKSLRPAKLGKGKNKIPHLVINKLPSTSTSLNPDTPLIPPPTLASSSLNPTPPISSLQPSSSGANLSPTAPPINLSPSKGKSISHPDSGPGNEPSSPKPDQVLVETCSSDYEDDFSPPSPTLFML</sequence>
<dbReference type="OrthoDB" id="1751950at2759"/>
<dbReference type="PANTHER" id="PTHR31286">
    <property type="entry name" value="GLYCINE-RICH CELL WALL STRUCTURAL PROTEIN 1.8-LIKE"/>
    <property type="match status" value="1"/>
</dbReference>